<evidence type="ECO:0000313" key="3">
    <source>
        <dbReference type="EMBL" id="KAG7593977.1"/>
    </source>
</evidence>
<name>A0A8T2C327_9BRAS</name>
<feature type="compositionally biased region" description="Low complexity" evidence="1">
    <location>
        <begin position="48"/>
        <end position="59"/>
    </location>
</feature>
<dbReference type="Proteomes" id="UP000694240">
    <property type="component" value="Chromosome 6"/>
</dbReference>
<feature type="domain" description="DUF1985" evidence="2">
    <location>
        <begin position="162"/>
        <end position="303"/>
    </location>
</feature>
<feature type="region of interest" description="Disordered" evidence="1">
    <location>
        <begin position="451"/>
        <end position="488"/>
    </location>
</feature>
<protein>
    <recommendedName>
        <fullName evidence="2">DUF1985 domain-containing protein</fullName>
    </recommendedName>
</protein>
<feature type="compositionally biased region" description="Basic residues" evidence="1">
    <location>
        <begin position="453"/>
        <end position="468"/>
    </location>
</feature>
<evidence type="ECO:0000313" key="4">
    <source>
        <dbReference type="Proteomes" id="UP000694240"/>
    </source>
</evidence>
<feature type="region of interest" description="Disordered" evidence="1">
    <location>
        <begin position="47"/>
        <end position="89"/>
    </location>
</feature>
<feature type="compositionally biased region" description="Basic and acidic residues" evidence="1">
    <location>
        <begin position="595"/>
        <end position="605"/>
    </location>
</feature>
<evidence type="ECO:0000256" key="1">
    <source>
        <dbReference type="SAM" id="MobiDB-lite"/>
    </source>
</evidence>
<proteinExistence type="predicted"/>
<accession>A0A8T2C327</accession>
<dbReference type="Pfam" id="PF09331">
    <property type="entry name" value="DUF1985"/>
    <property type="match status" value="1"/>
</dbReference>
<feature type="region of interest" description="Disordered" evidence="1">
    <location>
        <begin position="582"/>
        <end position="627"/>
    </location>
</feature>
<dbReference type="AlphaFoldDB" id="A0A8T2C327"/>
<gene>
    <name evidence="3" type="ORF">ISN45_Aa01g027580</name>
</gene>
<dbReference type="PANTHER" id="PTHR48449">
    <property type="entry name" value="DUF1985 DOMAIN-CONTAINING PROTEIN"/>
    <property type="match status" value="1"/>
</dbReference>
<dbReference type="EMBL" id="JAEFBK010000006">
    <property type="protein sequence ID" value="KAG7593977.1"/>
    <property type="molecule type" value="Genomic_DNA"/>
</dbReference>
<evidence type="ECO:0000259" key="2">
    <source>
        <dbReference type="Pfam" id="PF09331"/>
    </source>
</evidence>
<dbReference type="PANTHER" id="PTHR48449:SF1">
    <property type="entry name" value="DUF1985 DOMAIN-CONTAINING PROTEIN"/>
    <property type="match status" value="1"/>
</dbReference>
<dbReference type="InterPro" id="IPR015410">
    <property type="entry name" value="DUF1985"/>
</dbReference>
<organism evidence="3 4">
    <name type="scientific">Arabidopsis thaliana x Arabidopsis arenosa</name>
    <dbReference type="NCBI Taxonomy" id="1240361"/>
    <lineage>
        <taxon>Eukaryota</taxon>
        <taxon>Viridiplantae</taxon>
        <taxon>Streptophyta</taxon>
        <taxon>Embryophyta</taxon>
        <taxon>Tracheophyta</taxon>
        <taxon>Spermatophyta</taxon>
        <taxon>Magnoliopsida</taxon>
        <taxon>eudicotyledons</taxon>
        <taxon>Gunneridae</taxon>
        <taxon>Pentapetalae</taxon>
        <taxon>rosids</taxon>
        <taxon>malvids</taxon>
        <taxon>Brassicales</taxon>
        <taxon>Brassicaceae</taxon>
        <taxon>Camelineae</taxon>
        <taxon>Arabidopsis</taxon>
    </lineage>
</organism>
<feature type="compositionally biased region" description="Polar residues" evidence="1">
    <location>
        <begin position="606"/>
        <end position="627"/>
    </location>
</feature>
<reference evidence="3 4" key="1">
    <citation type="submission" date="2020-12" db="EMBL/GenBank/DDBJ databases">
        <title>Concerted genomic and epigenomic changes stabilize Arabidopsis allopolyploids.</title>
        <authorList>
            <person name="Chen Z."/>
        </authorList>
    </citation>
    <scope>NUCLEOTIDE SEQUENCE [LARGE SCALE GENOMIC DNA]</scope>
    <source>
        <strain evidence="3">Allo738</strain>
        <tissue evidence="3">Leaf</tissue>
    </source>
</reference>
<keyword evidence="4" id="KW-1185">Reference proteome</keyword>
<comment type="caution">
    <text evidence="3">The sequence shown here is derived from an EMBL/GenBank/DDBJ whole genome shotgun (WGS) entry which is preliminary data.</text>
</comment>
<sequence>MAFDPFAFPRVSSVNEASLSPEVSDLNRVTVQIPSMASGLMACSSTSGANEAAETGGEASLKEHNEQNCAPPSEPLAMDPPDLVGESIPNPSLLPPRLFSTDRYPVKGRINSYSKPEYLLDLVEVLEGSPEFDWLKASCFGRLFQLPVRKSSLSGKLVHQILCRSLITKKRHEMWFVFGGHPIRFSLREFAVLTGLNCGPYPSKKDLKKMQSESYYETLFGSTKSFSIREIVNILKRDKRLPSSKRMGGGRRLRLALIVIVDGILACDSSNVRATAEVASMLADVDLFVKYPWGRKSFDLTIEMVKVGPKNEEPALLADKLMQSHTATHGFTLAFQLLFLHAIPLFERFLPDASDEQTFSDRSVLHLTLLKTFHNSNILETEMDPKLDVESILHTEDSSDIQDYSWDDELEDQAVDNIFNKLKNGYIFKKEEWQGGIDNLPLITAATTLVDKQKRKPSTKPTKPKKVVSQKSDNPKRKPHTVNEDPKSPFYVDAVTAEELLREVDRRNHEHTHKIQNMLSIDRSLMKDEIVDEVLRSLRGNGVNNTPATIKHTDIMEQINKSSWANYGPSLPNILNNINNVSNNPAVGVQGGPSKTKDSDGEGSQKDGTSGDNECTSSDTGDYANDETNFGCQETVSDIVPTNPTTEDNHTALSVDNISMVSFLWTIRLDFSTQIILIKSKPYLVYIVDLYNYNRQPNLVYGWSDLSFH</sequence>
<feature type="compositionally biased region" description="Basic and acidic residues" evidence="1">
    <location>
        <begin position="473"/>
        <end position="487"/>
    </location>
</feature>